<protein>
    <recommendedName>
        <fullName evidence="6">RNA polymerase sigma factor</fullName>
    </recommendedName>
</protein>
<keyword evidence="4 6" id="KW-0238">DNA-binding</keyword>
<evidence type="ECO:0000256" key="2">
    <source>
        <dbReference type="ARBA" id="ARBA00023015"/>
    </source>
</evidence>
<dbReference type="InterPro" id="IPR014284">
    <property type="entry name" value="RNA_pol_sigma-70_dom"/>
</dbReference>
<dbReference type="PANTHER" id="PTHR43133">
    <property type="entry name" value="RNA POLYMERASE ECF-TYPE SIGMA FACTO"/>
    <property type="match status" value="1"/>
</dbReference>
<keyword evidence="5 6" id="KW-0804">Transcription</keyword>
<accession>A0A7W5CCU4</accession>
<dbReference type="Gene3D" id="1.10.1740.10">
    <property type="match status" value="1"/>
</dbReference>
<reference evidence="8 9" key="1">
    <citation type="submission" date="2020-08" db="EMBL/GenBank/DDBJ databases">
        <title>Genomic Encyclopedia of Type Strains, Phase III (KMG-III): the genomes of soil and plant-associated and newly described type strains.</title>
        <authorList>
            <person name="Whitman W."/>
        </authorList>
    </citation>
    <scope>NUCLEOTIDE SEQUENCE [LARGE SCALE GENOMIC DNA]</scope>
    <source>
        <strain evidence="8 9">CECT 8234</strain>
    </source>
</reference>
<dbReference type="RefSeq" id="WP_312891097.1">
    <property type="nucleotide sequence ID" value="NZ_CBCSLB010000023.1"/>
</dbReference>
<keyword evidence="9" id="KW-1185">Reference proteome</keyword>
<dbReference type="SUPFAM" id="SSF88946">
    <property type="entry name" value="Sigma2 domain of RNA polymerase sigma factors"/>
    <property type="match status" value="1"/>
</dbReference>
<comment type="caution">
    <text evidence="8">The sequence shown here is derived from an EMBL/GenBank/DDBJ whole genome shotgun (WGS) entry which is preliminary data.</text>
</comment>
<dbReference type="InterPro" id="IPR036388">
    <property type="entry name" value="WH-like_DNA-bd_sf"/>
</dbReference>
<dbReference type="InterPro" id="IPR013324">
    <property type="entry name" value="RNA_pol_sigma_r3/r4-like"/>
</dbReference>
<evidence type="ECO:0000256" key="5">
    <source>
        <dbReference type="ARBA" id="ARBA00023163"/>
    </source>
</evidence>
<evidence type="ECO:0000256" key="3">
    <source>
        <dbReference type="ARBA" id="ARBA00023082"/>
    </source>
</evidence>
<dbReference type="SUPFAM" id="SSF88659">
    <property type="entry name" value="Sigma3 and sigma4 domains of RNA polymerase sigma factors"/>
    <property type="match status" value="1"/>
</dbReference>
<evidence type="ECO:0000313" key="9">
    <source>
        <dbReference type="Proteomes" id="UP000518605"/>
    </source>
</evidence>
<evidence type="ECO:0000256" key="1">
    <source>
        <dbReference type="ARBA" id="ARBA00010641"/>
    </source>
</evidence>
<organism evidence="8 9">
    <name type="scientific">Paenibacillus endophyticus</name>
    <dbReference type="NCBI Taxonomy" id="1294268"/>
    <lineage>
        <taxon>Bacteria</taxon>
        <taxon>Bacillati</taxon>
        <taxon>Bacillota</taxon>
        <taxon>Bacilli</taxon>
        <taxon>Bacillales</taxon>
        <taxon>Paenibacillaceae</taxon>
        <taxon>Paenibacillus</taxon>
    </lineage>
</organism>
<comment type="similarity">
    <text evidence="1 6">Belongs to the sigma-70 factor family. ECF subfamily.</text>
</comment>
<evidence type="ECO:0000259" key="7">
    <source>
        <dbReference type="Pfam" id="PF04542"/>
    </source>
</evidence>
<evidence type="ECO:0000256" key="6">
    <source>
        <dbReference type="RuleBase" id="RU000716"/>
    </source>
</evidence>
<dbReference type="InterPro" id="IPR000838">
    <property type="entry name" value="RNA_pol_sigma70_ECF_CS"/>
</dbReference>
<dbReference type="EMBL" id="JACHXW010000024">
    <property type="protein sequence ID" value="MBB3155368.1"/>
    <property type="molecule type" value="Genomic_DNA"/>
</dbReference>
<keyword evidence="3 6" id="KW-0731">Sigma factor</keyword>
<dbReference type="InterPro" id="IPR013325">
    <property type="entry name" value="RNA_pol_sigma_r2"/>
</dbReference>
<dbReference type="AlphaFoldDB" id="A0A7W5CCU4"/>
<dbReference type="Proteomes" id="UP000518605">
    <property type="component" value="Unassembled WGS sequence"/>
</dbReference>
<dbReference type="Pfam" id="PF04542">
    <property type="entry name" value="Sigma70_r2"/>
    <property type="match status" value="1"/>
</dbReference>
<gene>
    <name evidence="8" type="ORF">FHS16_005476</name>
</gene>
<evidence type="ECO:0000313" key="8">
    <source>
        <dbReference type="EMBL" id="MBB3155368.1"/>
    </source>
</evidence>
<dbReference type="Gene3D" id="1.10.10.10">
    <property type="entry name" value="Winged helix-like DNA-binding domain superfamily/Winged helix DNA-binding domain"/>
    <property type="match status" value="1"/>
</dbReference>
<dbReference type="GO" id="GO:0016987">
    <property type="term" value="F:sigma factor activity"/>
    <property type="evidence" value="ECO:0007669"/>
    <property type="project" value="UniProtKB-KW"/>
</dbReference>
<evidence type="ECO:0000256" key="4">
    <source>
        <dbReference type="ARBA" id="ARBA00023125"/>
    </source>
</evidence>
<dbReference type="GO" id="GO:0006352">
    <property type="term" value="P:DNA-templated transcription initiation"/>
    <property type="evidence" value="ECO:0007669"/>
    <property type="project" value="InterPro"/>
</dbReference>
<dbReference type="PROSITE" id="PS01063">
    <property type="entry name" value="SIGMA70_ECF"/>
    <property type="match status" value="1"/>
</dbReference>
<dbReference type="InterPro" id="IPR039425">
    <property type="entry name" value="RNA_pol_sigma-70-like"/>
</dbReference>
<feature type="domain" description="RNA polymerase sigma-70 region 2" evidence="7">
    <location>
        <begin position="13"/>
        <end position="70"/>
    </location>
</feature>
<sequence length="228" mass="26246">MIELIRKDWKEILTTYSLRITGNRWDAEDLTQDVIVKVIEAVRKNPERPITKAYLYRIAKNAWIDSQRAHKIRTVPFEQNHEAATPDFLLSSRELLEQLAERLSPLMCVILLLMDVFNFTAKETAVFVKMREAAVQVSLGRARLKLKKLSQESTAIKKKKVVQKRKGTVVDLDVLVDAFQRCDPKAIYHAFIGLAQEGMHLSQLKALNGKLHFTFRDPDDNLFNVISK</sequence>
<proteinExistence type="inferred from homology"/>
<keyword evidence="2 6" id="KW-0805">Transcription regulation</keyword>
<dbReference type="PANTHER" id="PTHR43133:SF8">
    <property type="entry name" value="RNA POLYMERASE SIGMA FACTOR HI_1459-RELATED"/>
    <property type="match status" value="1"/>
</dbReference>
<dbReference type="GO" id="GO:0003677">
    <property type="term" value="F:DNA binding"/>
    <property type="evidence" value="ECO:0007669"/>
    <property type="project" value="UniProtKB-KW"/>
</dbReference>
<dbReference type="InterPro" id="IPR007627">
    <property type="entry name" value="RNA_pol_sigma70_r2"/>
</dbReference>
<name>A0A7W5CCU4_9BACL</name>
<dbReference type="NCBIfam" id="TIGR02937">
    <property type="entry name" value="sigma70-ECF"/>
    <property type="match status" value="1"/>
</dbReference>